<keyword evidence="4" id="KW-1185">Reference proteome</keyword>
<dbReference type="EMBL" id="PCPP01000001">
    <property type="protein sequence ID" value="PRB85743.1"/>
    <property type="molecule type" value="Genomic_DNA"/>
</dbReference>
<dbReference type="AlphaFoldDB" id="A0A2S9CYZ4"/>
<evidence type="ECO:0000256" key="1">
    <source>
        <dbReference type="SAM" id="SignalP"/>
    </source>
</evidence>
<dbReference type="OrthoDB" id="9808953at2"/>
<dbReference type="RefSeq" id="WP_105681949.1">
    <property type="nucleotide sequence ID" value="NZ_JBBGZD010000001.1"/>
</dbReference>
<dbReference type="EMBL" id="PCPH01000002">
    <property type="protein sequence ID" value="PRB90533.1"/>
    <property type="molecule type" value="Genomic_DNA"/>
</dbReference>
<organism evidence="2 5">
    <name type="scientific">Chryseobacterium culicis</name>
    <dbReference type="NCBI Taxonomy" id="680127"/>
    <lineage>
        <taxon>Bacteria</taxon>
        <taxon>Pseudomonadati</taxon>
        <taxon>Bacteroidota</taxon>
        <taxon>Flavobacteriia</taxon>
        <taxon>Flavobacteriales</taxon>
        <taxon>Weeksellaceae</taxon>
        <taxon>Chryseobacterium group</taxon>
        <taxon>Chryseobacterium</taxon>
    </lineage>
</organism>
<keyword evidence="1" id="KW-0732">Signal</keyword>
<dbReference type="Proteomes" id="UP000238325">
    <property type="component" value="Unassembled WGS sequence"/>
</dbReference>
<dbReference type="PROSITE" id="PS51257">
    <property type="entry name" value="PROKAR_LIPOPROTEIN"/>
    <property type="match status" value="1"/>
</dbReference>
<reference evidence="4 5" key="1">
    <citation type="submission" date="2017-09" db="EMBL/GenBank/DDBJ databases">
        <title>Genomic, metabolic, and phenotypic characteristics of bacterial isolates from the natural microbiome of the model nematode Caenorhabditis elegans.</title>
        <authorList>
            <person name="Zimmermann J."/>
            <person name="Obeng N."/>
            <person name="Yang W."/>
            <person name="Obeng O."/>
            <person name="Kissoyan K."/>
            <person name="Pees B."/>
            <person name="Dirksen P."/>
            <person name="Hoppner M."/>
            <person name="Franke A."/>
            <person name="Rosenstiel P."/>
            <person name="Leippe M."/>
            <person name="Dierking K."/>
            <person name="Kaleta C."/>
            <person name="Schulenburg H."/>
        </authorList>
    </citation>
    <scope>NUCLEOTIDE SEQUENCE [LARGE SCALE GENOMIC DNA]</scope>
    <source>
        <strain evidence="2 5">MYb25</strain>
        <strain evidence="3 4">MYb44</strain>
    </source>
</reference>
<sequence>MKKKMTTLLTAALLVTSACIFAQTAGVGIDTTTPNSTLDVNGKLGNTDIDGLQAPRLTRAQLSAKGDALYRANQKGTLIYITDISAGDNTGPRLNINSTGYYYFDGTAWQKLISNYNNIYNADGTLTNTRTVTQDGKDLRFVNQQTTTINNSAGLGIVQDSGTGTRSSMGFSNSGNYSLFIYCDTNSAAQIMATGKSSSLSLGTSSTHIPTGIDFRTTSAGDALGELRMQISPAGNITAINNLAVGYSTEPAFGLEKLNVNGSIKTAAATYPDYVFDQYFNGTSSINSNYKFANIYDTEKFIEQHKHLPGVTSIRELEKTDEGYSFDITKLSTQTLEKVEELYLHVIQQQKQIDLQQKLINTLLSLTQKSQKIKSKKALIRP</sequence>
<protein>
    <recommendedName>
        <fullName evidence="6">Peptidase S74 domain-containing protein</fullName>
    </recommendedName>
</protein>
<name>A0A2S9CYZ4_CHRCI</name>
<dbReference type="Proteomes" id="UP000238534">
    <property type="component" value="Unassembled WGS sequence"/>
</dbReference>
<evidence type="ECO:0000313" key="4">
    <source>
        <dbReference type="Proteomes" id="UP000238325"/>
    </source>
</evidence>
<evidence type="ECO:0008006" key="6">
    <source>
        <dbReference type="Google" id="ProtNLM"/>
    </source>
</evidence>
<evidence type="ECO:0000313" key="2">
    <source>
        <dbReference type="EMBL" id="PRB85743.1"/>
    </source>
</evidence>
<gene>
    <name evidence="2" type="ORF">CQ022_05675</name>
    <name evidence="3" type="ORF">CQ033_07310</name>
</gene>
<comment type="caution">
    <text evidence="2">The sequence shown here is derived from an EMBL/GenBank/DDBJ whole genome shotgun (WGS) entry which is preliminary data.</text>
</comment>
<evidence type="ECO:0000313" key="5">
    <source>
        <dbReference type="Proteomes" id="UP000238534"/>
    </source>
</evidence>
<feature type="chain" id="PRO_5015531376" description="Peptidase S74 domain-containing protein" evidence="1">
    <location>
        <begin position="23"/>
        <end position="382"/>
    </location>
</feature>
<evidence type="ECO:0000313" key="3">
    <source>
        <dbReference type="EMBL" id="PRB90533.1"/>
    </source>
</evidence>
<feature type="signal peptide" evidence="1">
    <location>
        <begin position="1"/>
        <end position="22"/>
    </location>
</feature>
<proteinExistence type="predicted"/>
<accession>A0A2S9CYZ4</accession>